<dbReference type="eggNOG" id="ENOG502RQ2N">
    <property type="taxonomic scope" value="Eukaryota"/>
</dbReference>
<dbReference type="Pfam" id="PF13092">
    <property type="entry name" value="CENP-L"/>
    <property type="match status" value="1"/>
</dbReference>
<dbReference type="HOGENOM" id="CLU_950323_0_0_1"/>
<sequence length="343" mass="39203">MSEERSITDLFLDQTFKLYKCNQSLVTISASTNVLAADQVAYLKENIAKYLYSVYRRRRDESREGEIIPRYSRADDIEPELKITFGSRNTSFENRIYNIQYLIIRTSDRSLQLPRQIFIFINRDGVDSDGKSFNTIVLNRQFNSSSSSVQVNNFIISLLENMPDIETGLVMKEYRLNEKYIETAINELSNSIKDLKDTRVGEEVRLMDGLLGDLEITYSSESKSSTFSNGPVINGNLRNIVINIPQKDITEFINKFEKESEHGEKQTKLQLISEINGFLYDNSSINFENLAIVKFVSSVVNISAEGKIKISGAKIAVGDESVKDRIVWFLLESLYNEKALARQ</sequence>
<dbReference type="InParanoid" id="A3LQ71"/>
<dbReference type="Proteomes" id="UP000002258">
    <property type="component" value="Chromosome 2"/>
</dbReference>
<dbReference type="EMBL" id="CP000496">
    <property type="protein sequence ID" value="ABN64627.1"/>
    <property type="molecule type" value="Genomic_DNA"/>
</dbReference>
<reference evidence="1 2" key="1">
    <citation type="journal article" date="2007" name="Nat. Biotechnol.">
        <title>Genome sequence of the lignocellulose-bioconverting and xylose-fermenting yeast Pichia stipitis.</title>
        <authorList>
            <person name="Jeffries T.W."/>
            <person name="Grigoriev I.V."/>
            <person name="Grimwood J."/>
            <person name="Laplaza J.M."/>
            <person name="Aerts A."/>
            <person name="Salamov A."/>
            <person name="Schmutz J."/>
            <person name="Lindquist E."/>
            <person name="Dehal P."/>
            <person name="Shapiro H."/>
            <person name="Jin Y.S."/>
            <person name="Passoth V."/>
            <person name="Richardson P.M."/>
        </authorList>
    </citation>
    <scope>NUCLEOTIDE SEQUENCE [LARGE SCALE GENOMIC DNA]</scope>
    <source>
        <strain evidence="2">ATCC 58785 / CBS 6054 / NBRC 10063 / NRRL Y-11545</strain>
    </source>
</reference>
<gene>
    <name evidence="1" type="ORF">PICST_30208</name>
</gene>
<protein>
    <submittedName>
        <fullName evidence="1">Uncharacterized protein</fullName>
    </submittedName>
</protein>
<accession>A3LQ71</accession>
<name>A3LQ71_PICST</name>
<evidence type="ECO:0000313" key="1">
    <source>
        <dbReference type="EMBL" id="ABN64627.1"/>
    </source>
</evidence>
<dbReference type="GeneID" id="4836968"/>
<proteinExistence type="predicted"/>
<keyword evidence="2" id="KW-1185">Reference proteome</keyword>
<dbReference type="RefSeq" id="XP_001382656.1">
    <property type="nucleotide sequence ID" value="XM_001382619.1"/>
</dbReference>
<dbReference type="OrthoDB" id="4094067at2759"/>
<dbReference type="AlphaFoldDB" id="A3LQ71"/>
<dbReference type="KEGG" id="pic:PICST_30208"/>
<organism evidence="1 2">
    <name type="scientific">Scheffersomyces stipitis (strain ATCC 58785 / CBS 6054 / NBRC 10063 / NRRL Y-11545)</name>
    <name type="common">Yeast</name>
    <name type="synonym">Pichia stipitis</name>
    <dbReference type="NCBI Taxonomy" id="322104"/>
    <lineage>
        <taxon>Eukaryota</taxon>
        <taxon>Fungi</taxon>
        <taxon>Dikarya</taxon>
        <taxon>Ascomycota</taxon>
        <taxon>Saccharomycotina</taxon>
        <taxon>Pichiomycetes</taxon>
        <taxon>Debaryomycetaceae</taxon>
        <taxon>Scheffersomyces</taxon>
    </lineage>
</organism>
<dbReference type="OMA" id="GWINDYV"/>
<evidence type="ECO:0000313" key="2">
    <source>
        <dbReference type="Proteomes" id="UP000002258"/>
    </source>
</evidence>
<dbReference type="InterPro" id="IPR025204">
    <property type="entry name" value="CENP-L"/>
</dbReference>